<protein>
    <submittedName>
        <fullName evidence="1">Uncharacterized protein</fullName>
    </submittedName>
</protein>
<sequence length="110" mass="12158">MTRLSVRVPVDGAAVHKFIDDVQAGRLCFPLPDVAPVAGIGLASLVAACRERVVAHIDYDDTLSMTREQVQDLLHRLGPDGDLTDDALAEAFLRDQLQPDRLNRRLWAVK</sequence>
<gene>
    <name evidence="1" type="ORF">FHR83_006626</name>
</gene>
<evidence type="ECO:0000313" key="1">
    <source>
        <dbReference type="EMBL" id="MBB3098920.1"/>
    </source>
</evidence>
<dbReference type="AlphaFoldDB" id="A0A7W5FHY2"/>
<keyword evidence="2" id="KW-1185">Reference proteome</keyword>
<dbReference type="RefSeq" id="WP_183225011.1">
    <property type="nucleotide sequence ID" value="NZ_BMPW01000020.1"/>
</dbReference>
<dbReference type="EMBL" id="JACHXF010000017">
    <property type="protein sequence ID" value="MBB3098920.1"/>
    <property type="molecule type" value="Genomic_DNA"/>
</dbReference>
<name>A0A7W5FHY2_9ACTN</name>
<dbReference type="Proteomes" id="UP000590749">
    <property type="component" value="Unassembled WGS sequence"/>
</dbReference>
<proteinExistence type="predicted"/>
<evidence type="ECO:0000313" key="2">
    <source>
        <dbReference type="Proteomes" id="UP000590749"/>
    </source>
</evidence>
<comment type="caution">
    <text evidence="1">The sequence shown here is derived from an EMBL/GenBank/DDBJ whole genome shotgun (WGS) entry which is preliminary data.</text>
</comment>
<reference evidence="1 2" key="1">
    <citation type="submission" date="2020-08" db="EMBL/GenBank/DDBJ databases">
        <title>Genomic Encyclopedia of Type Strains, Phase III (KMG-III): the genomes of soil and plant-associated and newly described type strains.</title>
        <authorList>
            <person name="Whitman W."/>
        </authorList>
    </citation>
    <scope>NUCLEOTIDE SEQUENCE [LARGE SCALE GENOMIC DNA]</scope>
    <source>
        <strain evidence="1 2">CECT 3287</strain>
    </source>
</reference>
<organism evidence="1 2">
    <name type="scientific">Actinoplanes campanulatus</name>
    <dbReference type="NCBI Taxonomy" id="113559"/>
    <lineage>
        <taxon>Bacteria</taxon>
        <taxon>Bacillati</taxon>
        <taxon>Actinomycetota</taxon>
        <taxon>Actinomycetes</taxon>
        <taxon>Micromonosporales</taxon>
        <taxon>Micromonosporaceae</taxon>
        <taxon>Actinoplanes</taxon>
    </lineage>
</organism>
<accession>A0A7W5FHY2</accession>